<dbReference type="InterPro" id="IPR013341">
    <property type="entry name" value="Mandelate_racemase_N_dom"/>
</dbReference>
<dbReference type="Gene3D" id="3.20.20.120">
    <property type="entry name" value="Enolase-like C-terminal domain"/>
    <property type="match status" value="1"/>
</dbReference>
<comment type="cofactor">
    <cofactor evidence="1">
        <name>Mg(2+)</name>
        <dbReference type="ChEBI" id="CHEBI:18420"/>
    </cofactor>
</comment>
<dbReference type="InterPro" id="IPR046945">
    <property type="entry name" value="RHMD-like"/>
</dbReference>
<dbReference type="SUPFAM" id="SSF54826">
    <property type="entry name" value="Enolase N-terminal domain-like"/>
    <property type="match status" value="1"/>
</dbReference>
<accession>A0ABU7RUI1</accession>
<dbReference type="RefSeq" id="WP_331215297.1">
    <property type="nucleotide sequence ID" value="NZ_JAZGQK010000013.1"/>
</dbReference>
<dbReference type="SMART" id="SM00922">
    <property type="entry name" value="MR_MLE"/>
    <property type="match status" value="1"/>
</dbReference>
<name>A0ABU7RUI1_9ACTN</name>
<evidence type="ECO:0000313" key="6">
    <source>
        <dbReference type="Proteomes" id="UP001332243"/>
    </source>
</evidence>
<dbReference type="Pfam" id="PF02746">
    <property type="entry name" value="MR_MLE_N"/>
    <property type="match status" value="1"/>
</dbReference>
<dbReference type="Pfam" id="PF13378">
    <property type="entry name" value="MR_MLE_C"/>
    <property type="match status" value="1"/>
</dbReference>
<comment type="caution">
    <text evidence="5">The sequence shown here is derived from an EMBL/GenBank/DDBJ whole genome shotgun (WGS) entry which is preliminary data.</text>
</comment>
<dbReference type="Gene3D" id="3.30.390.10">
    <property type="entry name" value="Enolase-like, N-terminal domain"/>
    <property type="match status" value="1"/>
</dbReference>
<sequence length="350" mass="37351">MNQPRIESIEIIDYSDLVGSGDDAHLVAVRAAGHTGWYGPVSGPAAALLDACVASLAIGASVVDHDRLLVQLQRGLGAPLGAVASWAIGALDCAVWDLHGRLEGSPVSVLLGASGDQTAVPAYASWLRLDVSVGSTAHLVRRVANQGWRSTKWGLRPDPRLEIEADAKRLALVVQRVSEAAGAPTAFDALWAWDEALMLRFSELVDPARLVWLEEPLDTYDMEGYGLLTASHPPLALGERLRLGDDPTPLLGLRALSAFTLDVVGCGGLTAALSLVRRAIAAGVPVYPHGRSLVPAVHLAAAFPDNVLAVEYQMQWEPRRQTLFTDPIRHDAGRLLVPEAPGLGLTPRRQ</sequence>
<reference evidence="5 6" key="1">
    <citation type="submission" date="2024-01" db="EMBL/GenBank/DDBJ databases">
        <title>Genome insights into Plantactinospora sonchi sp. nov.</title>
        <authorList>
            <person name="Wang L."/>
        </authorList>
    </citation>
    <scope>NUCLEOTIDE SEQUENCE [LARGE SCALE GENOMIC DNA]</scope>
    <source>
        <strain evidence="5 6">NEAU-QY2</strain>
    </source>
</reference>
<organism evidence="5 6">
    <name type="scientific">Plantactinospora sonchi</name>
    <dbReference type="NCBI Taxonomy" id="1544735"/>
    <lineage>
        <taxon>Bacteria</taxon>
        <taxon>Bacillati</taxon>
        <taxon>Actinomycetota</taxon>
        <taxon>Actinomycetes</taxon>
        <taxon>Micromonosporales</taxon>
        <taxon>Micromonosporaceae</taxon>
        <taxon>Plantactinospora</taxon>
    </lineage>
</organism>
<dbReference type="PANTHER" id="PTHR13794:SF58">
    <property type="entry name" value="MITOCHONDRIAL ENOLASE SUPERFAMILY MEMBER 1"/>
    <property type="match status" value="1"/>
</dbReference>
<keyword evidence="2" id="KW-0479">Metal-binding</keyword>
<protein>
    <submittedName>
        <fullName evidence="5">Enolase C-terminal domain-like protein</fullName>
    </submittedName>
</protein>
<proteinExistence type="predicted"/>
<gene>
    <name evidence="5" type="ORF">V1633_16910</name>
</gene>
<dbReference type="InterPro" id="IPR029017">
    <property type="entry name" value="Enolase-like_N"/>
</dbReference>
<evidence type="ECO:0000259" key="4">
    <source>
        <dbReference type="SMART" id="SM00922"/>
    </source>
</evidence>
<dbReference type="PANTHER" id="PTHR13794">
    <property type="entry name" value="ENOLASE SUPERFAMILY, MANDELATE RACEMASE"/>
    <property type="match status" value="1"/>
</dbReference>
<dbReference type="InterPro" id="IPR029065">
    <property type="entry name" value="Enolase_C-like"/>
</dbReference>
<evidence type="ECO:0000256" key="2">
    <source>
        <dbReference type="ARBA" id="ARBA00022723"/>
    </source>
</evidence>
<keyword evidence="3" id="KW-0460">Magnesium</keyword>
<evidence type="ECO:0000313" key="5">
    <source>
        <dbReference type="EMBL" id="MEE6260172.1"/>
    </source>
</evidence>
<dbReference type="InterPro" id="IPR036849">
    <property type="entry name" value="Enolase-like_C_sf"/>
</dbReference>
<evidence type="ECO:0000256" key="3">
    <source>
        <dbReference type="ARBA" id="ARBA00022842"/>
    </source>
</evidence>
<evidence type="ECO:0000256" key="1">
    <source>
        <dbReference type="ARBA" id="ARBA00001946"/>
    </source>
</evidence>
<dbReference type="InterPro" id="IPR013342">
    <property type="entry name" value="Mandelate_racemase_C"/>
</dbReference>
<dbReference type="EMBL" id="JAZGQK010000013">
    <property type="protein sequence ID" value="MEE6260172.1"/>
    <property type="molecule type" value="Genomic_DNA"/>
</dbReference>
<feature type="domain" description="Mandelate racemase/muconate lactonizing enzyme C-terminal" evidence="4">
    <location>
        <begin position="133"/>
        <end position="233"/>
    </location>
</feature>
<dbReference type="SFLD" id="SFLDS00001">
    <property type="entry name" value="Enolase"/>
    <property type="match status" value="1"/>
</dbReference>
<dbReference type="SUPFAM" id="SSF51604">
    <property type="entry name" value="Enolase C-terminal domain-like"/>
    <property type="match status" value="1"/>
</dbReference>
<keyword evidence="6" id="KW-1185">Reference proteome</keyword>
<dbReference type="Proteomes" id="UP001332243">
    <property type="component" value="Unassembled WGS sequence"/>
</dbReference>